<feature type="compositionally biased region" description="Polar residues" evidence="1">
    <location>
        <begin position="15"/>
        <end position="25"/>
    </location>
</feature>
<evidence type="ECO:0000313" key="2">
    <source>
        <dbReference type="Proteomes" id="UP000694843"/>
    </source>
</evidence>
<dbReference type="OrthoDB" id="8067071at2759"/>
<name>A0A8B7NFC0_HYAAZ</name>
<feature type="compositionally biased region" description="Basic and acidic residues" evidence="1">
    <location>
        <begin position="26"/>
        <end position="43"/>
    </location>
</feature>
<keyword evidence="2" id="KW-1185">Reference proteome</keyword>
<organism evidence="2 3">
    <name type="scientific">Hyalella azteca</name>
    <name type="common">Amphipod</name>
    <dbReference type="NCBI Taxonomy" id="294128"/>
    <lineage>
        <taxon>Eukaryota</taxon>
        <taxon>Metazoa</taxon>
        <taxon>Ecdysozoa</taxon>
        <taxon>Arthropoda</taxon>
        <taxon>Crustacea</taxon>
        <taxon>Multicrustacea</taxon>
        <taxon>Malacostraca</taxon>
        <taxon>Eumalacostraca</taxon>
        <taxon>Peracarida</taxon>
        <taxon>Amphipoda</taxon>
        <taxon>Senticaudata</taxon>
        <taxon>Talitrida</taxon>
        <taxon>Talitroidea</taxon>
        <taxon>Hyalellidae</taxon>
        <taxon>Hyalella</taxon>
    </lineage>
</organism>
<dbReference type="Proteomes" id="UP000694843">
    <property type="component" value="Unplaced"/>
</dbReference>
<dbReference type="RefSeq" id="XP_018012310.1">
    <property type="nucleotide sequence ID" value="XM_018156821.2"/>
</dbReference>
<sequence>MVSADNRTDAGEGSNMDSASRLLTTNKEESTHFQRFSSDDKPDLNNSFENFLNQILDSLEEDTRNKRKINPSHSHANVHQDDFSTFTEFGEPAKLIHFKKILSISALRKRLQEEPDSKHLFHSSDRNMMMKMMKELPKDLKMRFISLLVKSDRDGLQEFLKELISRHMQSAKEDALRSNKLSQKQGHNFQAPRIRGKFLSSSNRINIDQNDAALRSARLMSSVNFASRQGEASSGPAAAQDGGLLPNIQSAVILYKETISEPGQSMPITRRQKEKSSTRLSSVHPNLNLRQFNRNIAVPKPAKLQHFFRQSSVSDATPTLVSNQLSMNRSVSLANDPSKTSNALSSSELSEMLERIKNTPAFNSIVDNVIKLLNSEEGTEKLTSVPPFNSVGKSLLGSGSNVNQRDPSNNVMQNAQSVLNNAVGIPIPQPGGTPIATTGSRKQENTPINNSNRPVNIPTAQGQFQIPSGVLNSNLQTIENQLKNQVQQVQVRRPQAPLTGITNNNAFVDIKQGNTRVRLPTFVPSPVQAVKPQTIVPLSSDIEGQLFGKAIENFKDETEGSTTSTGNFVDEDDDFNSDFLNFVPLSTDIQGQLNDVPQITANKPQEITGQVLTSSGVPLPIGLAEGTATSDNFGLALADFAQLDQQVNGQNSLVTSNPVGNSQAQDNGVGVPLPGINNGAQQTSGLITMADILRTQPGNSFGITVQSTTNGLPQQTVGVSLPQNGLNGANTLFSSGDDEPRQILSGIESANFGGQNTQTDIFGNIIGIPLPDLRGSPLGSGNLAPETQANGGQAIGSVGVPLPPVTSEGNTQGRNSFSSVQQTDIFTNPINHQSSQFPEFISGGNNRPSISGHNTVAIGDPLPSDESISDTRGTINSNNTPQTDIFGNEINIPITQLQNIPFFASSEEILPQDVGVPLPTLSSSDSSLDSKAPTDAFGNIPLSELQNNQGLNLPKSQNTIDVGVPLPGISSNFDVFAQTSNVDTPTDTSAVTLADVQPTLVSTVSDSDESIEALDVSINTNLPSDTKPDLGNYDDIDEKGYPRNTNKHQLVTFFSSGVLLPFTEREVKYEKKPIEPEPARLAPQYKHHFKVYKENDVQHGNLGPQNNYQMPSLTYTVPPALAVNTAASCLQSRTVVTTSVLLVDQPTKVTTITELHTAVQMVKSYYVTPVTVARTFSVTATNTITRYQKPETDKYSRQNDYHEPPTVHRLLGIPIADPQPAFGIHPGVLSLLHPITRSSPTTKRRIESASPGTRNYKISNKKGEDGTQVIHLQGLKYARRKRAADCDRDSTQVEKLTGFEVTPKNNSIKSPFIVTRTVGVGQRIPNTVYAVPVSNHVRQDYDLPAQHYATPTLQQDYALPEKQNHAPVQQEASESVQQNYGLPALQEYSPPVHQQYSPPVQQNYVAPVQQDYSPPVQQEYSPPVQQNYAAPVQQDYSPPVQQQYNAPTPQEFSPHVQRALYVPPAKSVYAPSSTTVYSTVLQTLTTLVPRTVISTKHFVSTVSYGQTVTTIRSTSVYCIKPEQRRGQYNQYTPPVSLHSATPPLPISPHRTDYKGEPTAFIRPTPHIKADPSLYQTWVGALVNGNEGYTDPHGAEMPTKFILLQNLRPRGFVLEDGSKDGGLHVKISHNERKYGGIINRKLNFDDVDDDSLEDEVVHAKTFPLIQSSLRLK</sequence>
<feature type="compositionally biased region" description="Polar residues" evidence="1">
    <location>
        <begin position="807"/>
        <end position="816"/>
    </location>
</feature>
<feature type="compositionally biased region" description="Basic and acidic residues" evidence="1">
    <location>
        <begin position="1"/>
        <end position="10"/>
    </location>
</feature>
<evidence type="ECO:0000313" key="3">
    <source>
        <dbReference type="RefSeq" id="XP_018012310.1"/>
    </source>
</evidence>
<accession>A0A8B7NFC0</accession>
<protein>
    <submittedName>
        <fullName evidence="3">Uncharacterized protein LOC108669477</fullName>
    </submittedName>
</protein>
<feature type="region of interest" description="Disordered" evidence="1">
    <location>
        <begin position="784"/>
        <end position="816"/>
    </location>
</feature>
<dbReference type="KEGG" id="hazt:108669477"/>
<evidence type="ECO:0000256" key="1">
    <source>
        <dbReference type="SAM" id="MobiDB-lite"/>
    </source>
</evidence>
<feature type="region of interest" description="Disordered" evidence="1">
    <location>
        <begin position="1"/>
        <end position="45"/>
    </location>
</feature>
<gene>
    <name evidence="3" type="primary">LOC108669477</name>
</gene>
<dbReference type="GeneID" id="108669477"/>
<proteinExistence type="predicted"/>
<reference evidence="3" key="1">
    <citation type="submission" date="2025-08" db="UniProtKB">
        <authorList>
            <consortium name="RefSeq"/>
        </authorList>
    </citation>
    <scope>IDENTIFICATION</scope>
    <source>
        <tissue evidence="3">Whole organism</tissue>
    </source>
</reference>